<reference evidence="2 3" key="1">
    <citation type="submission" date="2018-03" db="EMBL/GenBank/DDBJ databases">
        <title>Genomic Encyclopedia of Archaeal and Bacterial Type Strains, Phase II (KMG-II): from individual species to whole genera.</title>
        <authorList>
            <person name="Goeker M."/>
        </authorList>
    </citation>
    <scope>NUCLEOTIDE SEQUENCE [LARGE SCALE GENOMIC DNA]</scope>
    <source>
        <strain evidence="2 3">DSM 27267</strain>
    </source>
</reference>
<dbReference type="AlphaFoldDB" id="A0A2P8C7Z6"/>
<sequence>MSRTTELQTVKSFQEQKRRFKNRIVKEIISKDERLTEIRDFWGKSPKALTEILIVHELDEGITFDYTDHYKIPPSVDAEIEMIFKEIFLS</sequence>
<dbReference type="RefSeq" id="WP_106543388.1">
    <property type="nucleotide sequence ID" value="NZ_BLAU01000001.1"/>
</dbReference>
<name>A0A2P8C7Z6_9BACT</name>
<evidence type="ECO:0000313" key="3">
    <source>
        <dbReference type="Proteomes" id="UP000240621"/>
    </source>
</evidence>
<keyword evidence="4" id="KW-1185">Reference proteome</keyword>
<evidence type="ECO:0000313" key="4">
    <source>
        <dbReference type="Proteomes" id="UP000396862"/>
    </source>
</evidence>
<dbReference type="OrthoDB" id="9870811at2"/>
<protein>
    <submittedName>
        <fullName evidence="2">Uncharacterized protein</fullName>
    </submittedName>
</protein>
<dbReference type="EMBL" id="PYGC01000011">
    <property type="protein sequence ID" value="PSK81066.1"/>
    <property type="molecule type" value="Genomic_DNA"/>
</dbReference>
<dbReference type="Proteomes" id="UP000240621">
    <property type="component" value="Unassembled WGS sequence"/>
</dbReference>
<evidence type="ECO:0000313" key="2">
    <source>
        <dbReference type="EMBL" id="PSK81066.1"/>
    </source>
</evidence>
<reference evidence="1 4" key="2">
    <citation type="submission" date="2019-10" db="EMBL/GenBank/DDBJ databases">
        <title>Prolixibacter strains distinguished by the presence of nitrate reductase genes were adept at nitrate-dependent anaerobic corrosion of metallic iron and carbon steel.</title>
        <authorList>
            <person name="Iino T."/>
            <person name="Shono N."/>
            <person name="Ito K."/>
            <person name="Nakamura R."/>
            <person name="Sueoka K."/>
            <person name="Harayama S."/>
            <person name="Ohkuma M."/>
        </authorList>
    </citation>
    <scope>NUCLEOTIDE SEQUENCE [LARGE SCALE GENOMIC DNA]</scope>
    <source>
        <strain evidence="1 4">MIC1-1</strain>
    </source>
</reference>
<accession>A0A2P8C7Z6</accession>
<gene>
    <name evidence="2" type="ORF">CLV93_11143</name>
    <name evidence="1" type="ORF">JCM18694_24300</name>
</gene>
<dbReference type="Proteomes" id="UP000396862">
    <property type="component" value="Unassembled WGS sequence"/>
</dbReference>
<proteinExistence type="predicted"/>
<organism evidence="2 3">
    <name type="scientific">Prolixibacter denitrificans</name>
    <dbReference type="NCBI Taxonomy" id="1541063"/>
    <lineage>
        <taxon>Bacteria</taxon>
        <taxon>Pseudomonadati</taxon>
        <taxon>Bacteroidota</taxon>
        <taxon>Bacteroidia</taxon>
        <taxon>Marinilabiliales</taxon>
        <taxon>Prolixibacteraceae</taxon>
        <taxon>Prolixibacter</taxon>
    </lineage>
</organism>
<dbReference type="EMBL" id="BLAU01000001">
    <property type="protein sequence ID" value="GET22184.1"/>
    <property type="molecule type" value="Genomic_DNA"/>
</dbReference>
<comment type="caution">
    <text evidence="2">The sequence shown here is derived from an EMBL/GenBank/DDBJ whole genome shotgun (WGS) entry which is preliminary data.</text>
</comment>
<evidence type="ECO:0000313" key="1">
    <source>
        <dbReference type="EMBL" id="GET22184.1"/>
    </source>
</evidence>